<evidence type="ECO:0000256" key="2">
    <source>
        <dbReference type="ARBA" id="ARBA00022679"/>
    </source>
</evidence>
<evidence type="ECO:0000313" key="9">
    <source>
        <dbReference type="Proteomes" id="UP000266934"/>
    </source>
</evidence>
<dbReference type="InterPro" id="IPR008921">
    <property type="entry name" value="DNA_pol3_clamp-load_cplx_C"/>
</dbReference>
<reference evidence="8 9" key="1">
    <citation type="submission" date="2018-08" db="EMBL/GenBank/DDBJ databases">
        <title>Complete genome sequencing of Blastochloris tepida GI.</title>
        <authorList>
            <person name="Tsukatani Y."/>
            <person name="Mori H."/>
        </authorList>
    </citation>
    <scope>NUCLEOTIDE SEQUENCE [LARGE SCALE GENOMIC DNA]</scope>
    <source>
        <strain evidence="8 9">GI</strain>
    </source>
</reference>
<dbReference type="Gene3D" id="1.10.8.60">
    <property type="match status" value="1"/>
</dbReference>
<comment type="similarity">
    <text evidence="6">Belongs to the DNA polymerase HolA subunit family.</text>
</comment>
<evidence type="ECO:0000256" key="6">
    <source>
        <dbReference type="ARBA" id="ARBA00034754"/>
    </source>
</evidence>
<dbReference type="GO" id="GO:0003887">
    <property type="term" value="F:DNA-directed DNA polymerase activity"/>
    <property type="evidence" value="ECO:0007669"/>
    <property type="project" value="UniProtKB-KW"/>
</dbReference>
<dbReference type="InterPro" id="IPR005790">
    <property type="entry name" value="DNA_polIII_delta"/>
</dbReference>
<dbReference type="Proteomes" id="UP000266934">
    <property type="component" value="Chromosome"/>
</dbReference>
<evidence type="ECO:0000256" key="4">
    <source>
        <dbReference type="ARBA" id="ARBA00022705"/>
    </source>
</evidence>
<keyword evidence="9" id="KW-1185">Reference proteome</keyword>
<evidence type="ECO:0000256" key="5">
    <source>
        <dbReference type="ARBA" id="ARBA00022932"/>
    </source>
</evidence>
<evidence type="ECO:0000256" key="1">
    <source>
        <dbReference type="ARBA" id="ARBA00012417"/>
    </source>
</evidence>
<dbReference type="GO" id="GO:0003677">
    <property type="term" value="F:DNA binding"/>
    <property type="evidence" value="ECO:0007669"/>
    <property type="project" value="InterPro"/>
</dbReference>
<dbReference type="Gene3D" id="3.40.50.300">
    <property type="entry name" value="P-loop containing nucleotide triphosphate hydrolases"/>
    <property type="match status" value="1"/>
</dbReference>
<keyword evidence="3" id="KW-0548">Nucleotidyltransferase</keyword>
<dbReference type="GO" id="GO:0006261">
    <property type="term" value="P:DNA-templated DNA replication"/>
    <property type="evidence" value="ECO:0007669"/>
    <property type="project" value="TreeGrafter"/>
</dbReference>
<organism evidence="8 9">
    <name type="scientific">Blastochloris tepida</name>
    <dbReference type="NCBI Taxonomy" id="2233851"/>
    <lineage>
        <taxon>Bacteria</taxon>
        <taxon>Pseudomonadati</taxon>
        <taxon>Pseudomonadota</taxon>
        <taxon>Alphaproteobacteria</taxon>
        <taxon>Hyphomicrobiales</taxon>
        <taxon>Blastochloridaceae</taxon>
        <taxon>Blastochloris</taxon>
    </lineage>
</organism>
<dbReference type="SUPFAM" id="SSF48019">
    <property type="entry name" value="post-AAA+ oligomerization domain-like"/>
    <property type="match status" value="1"/>
</dbReference>
<evidence type="ECO:0000256" key="3">
    <source>
        <dbReference type="ARBA" id="ARBA00022695"/>
    </source>
</evidence>
<dbReference type="PANTHER" id="PTHR34388:SF1">
    <property type="entry name" value="DNA POLYMERASE III SUBUNIT DELTA"/>
    <property type="match status" value="1"/>
</dbReference>
<dbReference type="NCBIfam" id="TIGR01128">
    <property type="entry name" value="holA"/>
    <property type="match status" value="1"/>
</dbReference>
<dbReference type="OrthoDB" id="9804983at2"/>
<comment type="catalytic activity">
    <reaction evidence="7">
        <text>DNA(n) + a 2'-deoxyribonucleoside 5'-triphosphate = DNA(n+1) + diphosphate</text>
        <dbReference type="Rhea" id="RHEA:22508"/>
        <dbReference type="Rhea" id="RHEA-COMP:17339"/>
        <dbReference type="Rhea" id="RHEA-COMP:17340"/>
        <dbReference type="ChEBI" id="CHEBI:33019"/>
        <dbReference type="ChEBI" id="CHEBI:61560"/>
        <dbReference type="ChEBI" id="CHEBI:173112"/>
        <dbReference type="EC" id="2.7.7.7"/>
    </reaction>
</comment>
<evidence type="ECO:0000256" key="7">
    <source>
        <dbReference type="ARBA" id="ARBA00049244"/>
    </source>
</evidence>
<dbReference type="EMBL" id="AP018907">
    <property type="protein sequence ID" value="BBF94575.1"/>
    <property type="molecule type" value="Genomic_DNA"/>
</dbReference>
<dbReference type="PANTHER" id="PTHR34388">
    <property type="entry name" value="DNA POLYMERASE III SUBUNIT DELTA"/>
    <property type="match status" value="1"/>
</dbReference>
<keyword evidence="5" id="KW-0239">DNA-directed DNA polymerase</keyword>
<protein>
    <recommendedName>
        <fullName evidence="1">DNA-directed DNA polymerase</fullName>
        <ecNumber evidence="1">2.7.7.7</ecNumber>
    </recommendedName>
</protein>
<dbReference type="KEGG" id="blag:BLTE_32600"/>
<dbReference type="EC" id="2.7.7.7" evidence="1"/>
<evidence type="ECO:0000313" key="8">
    <source>
        <dbReference type="EMBL" id="BBF94575.1"/>
    </source>
</evidence>
<dbReference type="Gene3D" id="1.20.272.10">
    <property type="match status" value="1"/>
</dbReference>
<name>A0A348G4U2_9HYPH</name>
<dbReference type="AlphaFoldDB" id="A0A348G4U2"/>
<proteinExistence type="inferred from homology"/>
<dbReference type="SUPFAM" id="SSF52540">
    <property type="entry name" value="P-loop containing nucleoside triphosphate hydrolases"/>
    <property type="match status" value="1"/>
</dbReference>
<dbReference type="InterPro" id="IPR027417">
    <property type="entry name" value="P-loop_NTPase"/>
</dbReference>
<sequence length="345" mass="36186">MVAVKPNEADTLLSRIDPARPVVLLFGPDAGLVAERAAKAAATALAGNTDPFALVRLDGDAISADPARLADEAYTIGMFGGRRVIRVRVGGRNITAAVEPLLASPPADTLILLEAGDLKRGQGLRELVERSPRGLAIACYADAGRDLDRLIDEELRAADLAIDREARELLVSLLGSDRLASRGEVRKLALYAHGQGRVTIEDVEAIVGDASATGFDEAIDTAFAGDAATSDAATARLVGAGTSPQALLAAAIRAAVQLHRWRLAIEGGASVRNVVEGARPPVHFRRKPLIERALEAWSADGLSAAVIDLGKAAAEARKQSALAEAICSRALLSLATNAARRRRRS</sequence>
<keyword evidence="4" id="KW-0235">DNA replication</keyword>
<gene>
    <name evidence="8" type="primary">holA</name>
    <name evidence="8" type="ORF">BLTE_32600</name>
</gene>
<accession>A0A348G4U2</accession>
<keyword evidence="2" id="KW-0808">Transferase</keyword>
<dbReference type="GO" id="GO:0009360">
    <property type="term" value="C:DNA polymerase III complex"/>
    <property type="evidence" value="ECO:0007669"/>
    <property type="project" value="TreeGrafter"/>
</dbReference>